<dbReference type="InParanoid" id="A0A0H2RNZ1"/>
<name>A0A0H2RNZ1_9AGAM</name>
<dbReference type="AlphaFoldDB" id="A0A0H2RNZ1"/>
<keyword evidence="2" id="KW-1185">Reference proteome</keyword>
<dbReference type="Proteomes" id="UP000053477">
    <property type="component" value="Unassembled WGS sequence"/>
</dbReference>
<evidence type="ECO:0000313" key="2">
    <source>
        <dbReference type="Proteomes" id="UP000053477"/>
    </source>
</evidence>
<dbReference type="EMBL" id="KQ085957">
    <property type="protein sequence ID" value="KLO13569.1"/>
    <property type="molecule type" value="Genomic_DNA"/>
</dbReference>
<evidence type="ECO:0000313" key="1">
    <source>
        <dbReference type="EMBL" id="KLO13569.1"/>
    </source>
</evidence>
<organism evidence="1 2">
    <name type="scientific">Schizopora paradoxa</name>
    <dbReference type="NCBI Taxonomy" id="27342"/>
    <lineage>
        <taxon>Eukaryota</taxon>
        <taxon>Fungi</taxon>
        <taxon>Dikarya</taxon>
        <taxon>Basidiomycota</taxon>
        <taxon>Agaricomycotina</taxon>
        <taxon>Agaricomycetes</taxon>
        <taxon>Hymenochaetales</taxon>
        <taxon>Schizoporaceae</taxon>
        <taxon>Schizopora</taxon>
    </lineage>
</organism>
<sequence length="139" mass="15752">MTPEEKRELLEDVSKPFVPTCICVEVEEEYQSLLRGAKMPIIKLKCPLHPKSSKRMPPMKRHPIPERLAHLVLVAYREESGPEPTTIVDQDALLDLDAYIQKLRGAGFKLKKTRGGIRYLVDMLDPYGVLAGEPFPTIL</sequence>
<protein>
    <submittedName>
        <fullName evidence="1">Uncharacterized protein</fullName>
    </submittedName>
</protein>
<reference evidence="1 2" key="1">
    <citation type="submission" date="2015-04" db="EMBL/GenBank/DDBJ databases">
        <title>Complete genome sequence of Schizopora paradoxa KUC8140, a cosmopolitan wood degrader in East Asia.</title>
        <authorList>
            <consortium name="DOE Joint Genome Institute"/>
            <person name="Min B."/>
            <person name="Park H."/>
            <person name="Jang Y."/>
            <person name="Kim J.-J."/>
            <person name="Kim K.H."/>
            <person name="Pangilinan J."/>
            <person name="Lipzen A."/>
            <person name="Riley R."/>
            <person name="Grigoriev I.V."/>
            <person name="Spatafora J.W."/>
            <person name="Choi I.-G."/>
        </authorList>
    </citation>
    <scope>NUCLEOTIDE SEQUENCE [LARGE SCALE GENOMIC DNA]</scope>
    <source>
        <strain evidence="1 2">KUC8140</strain>
    </source>
</reference>
<accession>A0A0H2RNZ1</accession>
<proteinExistence type="predicted"/>
<gene>
    <name evidence="1" type="ORF">SCHPADRAFT_940236</name>
</gene>